<proteinExistence type="predicted"/>
<sequence length="24" mass="2711">MNQDVAQELLTEIDLSFIKCIVTS</sequence>
<name>A0A0A8YVH1_ARUDO</name>
<evidence type="ECO:0000313" key="1">
    <source>
        <dbReference type="EMBL" id="JAD29433.1"/>
    </source>
</evidence>
<protein>
    <submittedName>
        <fullName evidence="1">Uncharacterized protein</fullName>
    </submittedName>
</protein>
<reference evidence="1" key="1">
    <citation type="submission" date="2014-09" db="EMBL/GenBank/DDBJ databases">
        <authorList>
            <person name="Magalhaes I.L.F."/>
            <person name="Oliveira U."/>
            <person name="Santos F.R."/>
            <person name="Vidigal T.H.D.A."/>
            <person name="Brescovit A.D."/>
            <person name="Santos A.J."/>
        </authorList>
    </citation>
    <scope>NUCLEOTIDE SEQUENCE</scope>
    <source>
        <tissue evidence="1">Shoot tissue taken approximately 20 cm above the soil surface</tissue>
    </source>
</reference>
<dbReference type="AlphaFoldDB" id="A0A0A8YVH1"/>
<dbReference type="EMBL" id="GBRH01268462">
    <property type="protein sequence ID" value="JAD29433.1"/>
    <property type="molecule type" value="Transcribed_RNA"/>
</dbReference>
<accession>A0A0A8YVH1</accession>
<organism evidence="1">
    <name type="scientific">Arundo donax</name>
    <name type="common">Giant reed</name>
    <name type="synonym">Donax arundinaceus</name>
    <dbReference type="NCBI Taxonomy" id="35708"/>
    <lineage>
        <taxon>Eukaryota</taxon>
        <taxon>Viridiplantae</taxon>
        <taxon>Streptophyta</taxon>
        <taxon>Embryophyta</taxon>
        <taxon>Tracheophyta</taxon>
        <taxon>Spermatophyta</taxon>
        <taxon>Magnoliopsida</taxon>
        <taxon>Liliopsida</taxon>
        <taxon>Poales</taxon>
        <taxon>Poaceae</taxon>
        <taxon>PACMAD clade</taxon>
        <taxon>Arundinoideae</taxon>
        <taxon>Arundineae</taxon>
        <taxon>Arundo</taxon>
    </lineage>
</organism>
<reference evidence="1" key="2">
    <citation type="journal article" date="2015" name="Data Brief">
        <title>Shoot transcriptome of the giant reed, Arundo donax.</title>
        <authorList>
            <person name="Barrero R.A."/>
            <person name="Guerrero F.D."/>
            <person name="Moolhuijzen P."/>
            <person name="Goolsby J.A."/>
            <person name="Tidwell J."/>
            <person name="Bellgard S.E."/>
            <person name="Bellgard M.I."/>
        </authorList>
    </citation>
    <scope>NUCLEOTIDE SEQUENCE</scope>
    <source>
        <tissue evidence="1">Shoot tissue taken approximately 20 cm above the soil surface</tissue>
    </source>
</reference>